<dbReference type="OrthoDB" id="126264at2759"/>
<comment type="caution">
    <text evidence="2">The sequence shown here is derived from an EMBL/GenBank/DDBJ whole genome shotgun (WGS) entry which is preliminary data.</text>
</comment>
<evidence type="ECO:0000313" key="3">
    <source>
        <dbReference type="Proteomes" id="UP000198211"/>
    </source>
</evidence>
<dbReference type="EMBL" id="NBNE01001749">
    <property type="protein sequence ID" value="OWZ12800.1"/>
    <property type="molecule type" value="Genomic_DNA"/>
</dbReference>
<dbReference type="AlphaFoldDB" id="A0A225W7I2"/>
<evidence type="ECO:0000313" key="2">
    <source>
        <dbReference type="EMBL" id="OWZ12800.1"/>
    </source>
</evidence>
<protein>
    <submittedName>
        <fullName evidence="2">Pol Polyprotein</fullName>
    </submittedName>
</protein>
<dbReference type="Proteomes" id="UP000198211">
    <property type="component" value="Unassembled WGS sequence"/>
</dbReference>
<name>A0A225W7I2_9STRA</name>
<reference evidence="3" key="1">
    <citation type="submission" date="2017-03" db="EMBL/GenBank/DDBJ databases">
        <title>Phytopthora megakarya and P. palmivora, two closely related causual agents of cacao black pod achieved similar genome size and gene model numbers by different mechanisms.</title>
        <authorList>
            <person name="Ali S."/>
            <person name="Shao J."/>
            <person name="Larry D.J."/>
            <person name="Kronmiller B."/>
            <person name="Shen D."/>
            <person name="Strem M.D."/>
            <person name="Melnick R.L."/>
            <person name="Guiltinan M.J."/>
            <person name="Tyler B.M."/>
            <person name="Meinhardt L.W."/>
            <person name="Bailey B.A."/>
        </authorList>
    </citation>
    <scope>NUCLEOTIDE SEQUENCE [LARGE SCALE GENOMIC DNA]</scope>
    <source>
        <strain evidence="3">zdho120</strain>
    </source>
</reference>
<sequence>MRARDAEVVAPPGVGKLTPRHGRKPGLVEYHPEEVLEDLGQEHQAPGSRPVEECYHTFDGVTGHRVKAGAIELAPLPEVSELLNREEVAMEDFLVELKAGEISDMVFP</sequence>
<feature type="region of interest" description="Disordered" evidence="1">
    <location>
        <begin position="1"/>
        <end position="25"/>
    </location>
</feature>
<gene>
    <name evidence="2" type="ORF">PHMEG_00013984</name>
</gene>
<proteinExistence type="predicted"/>
<accession>A0A225W7I2</accession>
<keyword evidence="3" id="KW-1185">Reference proteome</keyword>
<evidence type="ECO:0000256" key="1">
    <source>
        <dbReference type="SAM" id="MobiDB-lite"/>
    </source>
</evidence>
<organism evidence="2 3">
    <name type="scientific">Phytophthora megakarya</name>
    <dbReference type="NCBI Taxonomy" id="4795"/>
    <lineage>
        <taxon>Eukaryota</taxon>
        <taxon>Sar</taxon>
        <taxon>Stramenopiles</taxon>
        <taxon>Oomycota</taxon>
        <taxon>Peronosporomycetes</taxon>
        <taxon>Peronosporales</taxon>
        <taxon>Peronosporaceae</taxon>
        <taxon>Phytophthora</taxon>
    </lineage>
</organism>